<dbReference type="OrthoDB" id="1123055at2"/>
<dbReference type="Pfam" id="PF16118">
    <property type="entry name" value="DUF4834"/>
    <property type="match status" value="1"/>
</dbReference>
<organism evidence="3 4">
    <name type="scientific">Patiriisocius marinistellae</name>
    <dbReference type="NCBI Taxonomy" id="2494560"/>
    <lineage>
        <taxon>Bacteria</taxon>
        <taxon>Pseudomonadati</taxon>
        <taxon>Bacteroidota</taxon>
        <taxon>Flavobacteriia</taxon>
        <taxon>Flavobacteriales</taxon>
        <taxon>Flavobacteriaceae</taxon>
        <taxon>Patiriisocius</taxon>
    </lineage>
</organism>
<feature type="transmembrane region" description="Helical" evidence="2">
    <location>
        <begin position="6"/>
        <end position="30"/>
    </location>
</feature>
<keyword evidence="2" id="KW-0812">Transmembrane</keyword>
<sequence length="86" mass="10068">METLLRTLLIILIAYYALKLIIKFATPYFLKYIQKKMGQRMEGFFGNMEQPQKQQEEGKITIDKVPSKNSKNSNVVGEYVDFEEID</sequence>
<dbReference type="Proteomes" id="UP000326994">
    <property type="component" value="Unassembled WGS sequence"/>
</dbReference>
<dbReference type="EMBL" id="BKCF01000003">
    <property type="protein sequence ID" value="GEQ86496.1"/>
    <property type="molecule type" value="Genomic_DNA"/>
</dbReference>
<accession>A0A5J4G1P9</accession>
<reference evidence="3 4" key="1">
    <citation type="submission" date="2019-08" db="EMBL/GenBank/DDBJ databases">
        <title>Ulvibacter marinistellae sp. nov., isolated from a starfish, Patiria pectinifera.</title>
        <authorList>
            <person name="Kawano K."/>
            <person name="Ushijima N."/>
            <person name="Kihara M."/>
            <person name="Itoh H."/>
        </authorList>
    </citation>
    <scope>NUCLEOTIDE SEQUENCE [LARGE SCALE GENOMIC DNA]</scope>
    <source>
        <strain evidence="3 4">KK4</strain>
    </source>
</reference>
<gene>
    <name evidence="3" type="ORF">ULMS_20040</name>
</gene>
<keyword evidence="2" id="KW-1133">Transmembrane helix</keyword>
<evidence type="ECO:0000313" key="4">
    <source>
        <dbReference type="Proteomes" id="UP000326994"/>
    </source>
</evidence>
<dbReference type="InterPro" id="IPR032272">
    <property type="entry name" value="DUF4834"/>
</dbReference>
<keyword evidence="2" id="KW-0472">Membrane</keyword>
<evidence type="ECO:0000313" key="3">
    <source>
        <dbReference type="EMBL" id="GEQ86496.1"/>
    </source>
</evidence>
<dbReference type="AlphaFoldDB" id="A0A5J4G1P9"/>
<dbReference type="RefSeq" id="WP_151894502.1">
    <property type="nucleotide sequence ID" value="NZ_BKCF01000003.1"/>
</dbReference>
<keyword evidence="4" id="KW-1185">Reference proteome</keyword>
<name>A0A5J4G1P9_9FLAO</name>
<protein>
    <recommendedName>
        <fullName evidence="5">DUF4834 domain-containing protein</fullName>
    </recommendedName>
</protein>
<comment type="caution">
    <text evidence="3">The sequence shown here is derived from an EMBL/GenBank/DDBJ whole genome shotgun (WGS) entry which is preliminary data.</text>
</comment>
<feature type="compositionally biased region" description="Basic and acidic residues" evidence="1">
    <location>
        <begin position="54"/>
        <end position="66"/>
    </location>
</feature>
<feature type="region of interest" description="Disordered" evidence="1">
    <location>
        <begin position="49"/>
        <end position="73"/>
    </location>
</feature>
<evidence type="ECO:0008006" key="5">
    <source>
        <dbReference type="Google" id="ProtNLM"/>
    </source>
</evidence>
<proteinExistence type="predicted"/>
<evidence type="ECO:0000256" key="2">
    <source>
        <dbReference type="SAM" id="Phobius"/>
    </source>
</evidence>
<evidence type="ECO:0000256" key="1">
    <source>
        <dbReference type="SAM" id="MobiDB-lite"/>
    </source>
</evidence>